<name>A0A3B0A7A6_9ACTN</name>
<keyword evidence="3" id="KW-1185">Reference proteome</keyword>
<dbReference type="SUPFAM" id="SSF88713">
    <property type="entry name" value="Glycoside hydrolase/deacetylase"/>
    <property type="match status" value="1"/>
</dbReference>
<dbReference type="AlphaFoldDB" id="A0A3B0A7A6"/>
<protein>
    <submittedName>
        <fullName evidence="2">Polysaccharide deacetylase family protein</fullName>
    </submittedName>
</protein>
<comment type="caution">
    <text evidence="2">The sequence shown here is derived from an EMBL/GenBank/DDBJ whole genome shotgun (WGS) entry which is preliminary data.</text>
</comment>
<dbReference type="InterPro" id="IPR011330">
    <property type="entry name" value="Glyco_hydro/deAcase_b/a-brl"/>
</dbReference>
<dbReference type="Gene3D" id="3.20.20.370">
    <property type="entry name" value="Glycoside hydrolase/deacetylase"/>
    <property type="match status" value="1"/>
</dbReference>
<feature type="domain" description="NodB homology" evidence="1">
    <location>
        <begin position="33"/>
        <end position="224"/>
    </location>
</feature>
<dbReference type="PANTHER" id="PTHR10587">
    <property type="entry name" value="GLYCOSYL TRANSFERASE-RELATED"/>
    <property type="match status" value="1"/>
</dbReference>
<sequence>MQATTAASRAVRAAGRWSTSPVGTVRRVDTAQPEIVLTYDDGPDPVGTPAVLRALADFGATATFFVLVKRVRRHPSLLDEILAAGHEVALHGFDHTRLTRLGPEEAGRRTRDARAELEQRTGRPVTWFRAPYGALLPRHWVEIRRAGLTPVAWGPTVGDWRELPEPVLAEDGLRQAGPGEIVLCHDGFAGEADGGEPGRAPTFDRGRLAALLLSGLRDRGLAGRALGVVARHGRVRRWAWFKR</sequence>
<dbReference type="InterPro" id="IPR050248">
    <property type="entry name" value="Polysacc_deacetylase_ArnD"/>
</dbReference>
<dbReference type="PROSITE" id="PS51677">
    <property type="entry name" value="NODB"/>
    <property type="match status" value="1"/>
</dbReference>
<evidence type="ECO:0000313" key="2">
    <source>
        <dbReference type="EMBL" id="RKN57148.1"/>
    </source>
</evidence>
<reference evidence="2 3" key="1">
    <citation type="journal article" date="2015" name="Int. J. Syst. Evol. Microbiol.">
        <title>Micromonospora costi sp. nov., isolated from a leaf of Costus speciosus.</title>
        <authorList>
            <person name="Thawai C."/>
        </authorList>
    </citation>
    <scope>NUCLEOTIDE SEQUENCE [LARGE SCALE GENOMIC DNA]</scope>
    <source>
        <strain evidence="2 3">CS1-12</strain>
    </source>
</reference>
<proteinExistence type="predicted"/>
<dbReference type="InterPro" id="IPR002509">
    <property type="entry name" value="NODB_dom"/>
</dbReference>
<gene>
    <name evidence="2" type="ORF">D7193_00100</name>
</gene>
<dbReference type="PANTHER" id="PTHR10587:SF137">
    <property type="entry name" value="4-DEOXY-4-FORMAMIDO-L-ARABINOSE-PHOSPHOUNDECAPRENOL DEFORMYLASE ARND-RELATED"/>
    <property type="match status" value="1"/>
</dbReference>
<evidence type="ECO:0000313" key="3">
    <source>
        <dbReference type="Proteomes" id="UP000279968"/>
    </source>
</evidence>
<dbReference type="GO" id="GO:0016810">
    <property type="term" value="F:hydrolase activity, acting on carbon-nitrogen (but not peptide) bonds"/>
    <property type="evidence" value="ECO:0007669"/>
    <property type="project" value="InterPro"/>
</dbReference>
<dbReference type="Pfam" id="PF01522">
    <property type="entry name" value="Polysacc_deac_1"/>
    <property type="match status" value="1"/>
</dbReference>
<dbReference type="RefSeq" id="WP_120777344.1">
    <property type="nucleotide sequence ID" value="NZ_JBHLUP010000003.1"/>
</dbReference>
<dbReference type="OrthoDB" id="9763050at2"/>
<dbReference type="EMBL" id="RBAN01000001">
    <property type="protein sequence ID" value="RKN57148.1"/>
    <property type="molecule type" value="Genomic_DNA"/>
</dbReference>
<dbReference type="GO" id="GO:0005975">
    <property type="term" value="P:carbohydrate metabolic process"/>
    <property type="evidence" value="ECO:0007669"/>
    <property type="project" value="InterPro"/>
</dbReference>
<dbReference type="Proteomes" id="UP000279968">
    <property type="component" value="Unassembled WGS sequence"/>
</dbReference>
<accession>A0A3B0A7A6</accession>
<evidence type="ECO:0000259" key="1">
    <source>
        <dbReference type="PROSITE" id="PS51677"/>
    </source>
</evidence>
<organism evidence="2 3">
    <name type="scientific">Micromonospora costi</name>
    <dbReference type="NCBI Taxonomy" id="1530042"/>
    <lineage>
        <taxon>Bacteria</taxon>
        <taxon>Bacillati</taxon>
        <taxon>Actinomycetota</taxon>
        <taxon>Actinomycetes</taxon>
        <taxon>Micromonosporales</taxon>
        <taxon>Micromonosporaceae</taxon>
        <taxon>Micromonospora</taxon>
    </lineage>
</organism>